<name>A0A1H3TV92_9BURK</name>
<keyword evidence="1 2" id="KW-0808">Transferase</keyword>
<dbReference type="GO" id="GO:0008410">
    <property type="term" value="F:CoA-transferase activity"/>
    <property type="evidence" value="ECO:0007669"/>
    <property type="project" value="TreeGrafter"/>
</dbReference>
<evidence type="ECO:0000313" key="3">
    <source>
        <dbReference type="Proteomes" id="UP000183417"/>
    </source>
</evidence>
<dbReference type="InterPro" id="IPR003673">
    <property type="entry name" value="CoA-Trfase_fam_III"/>
</dbReference>
<sequence>MLSGKRVLDLSWVLGGPFAGQLLAQLGAEVIKVEALDGDLARRVPPASDTQDSPFFLSVNRGKRSIALDLKSPGGRQALHDLVREADAVIYGFAPAVPARLGLDFASLSAINPRIVVAQIIGLHDEGEWANAPAFDLMLQALSGVMSITGEEGGKPVRVGYQVADLAGGLYLALAMVAALVKAMGTGCGEHVQVSLYDAQIAMLTWQAQGWLCGGPVPRATGARHGMIAPSDTYRAADGQWIALAPTGEVFWRKLCETLGRPALADDPRFHDAAARIANIQALTAELGALVATRPAAEWLALFAEARVPASPVLGVHEALRHPLTRARRMVEDVPRPGTDTGVEMLGNPFKYGGTPVLDYPPALAADTAEVLQRVAGYTPARIAELAEAGAIGLAGQADGEVRA</sequence>
<dbReference type="SUPFAM" id="SSF89796">
    <property type="entry name" value="CoA-transferase family III (CaiB/BaiF)"/>
    <property type="match status" value="1"/>
</dbReference>
<organism evidence="2 3">
    <name type="scientific">Delftia lacustris</name>
    <dbReference type="NCBI Taxonomy" id="558537"/>
    <lineage>
        <taxon>Bacteria</taxon>
        <taxon>Pseudomonadati</taxon>
        <taxon>Pseudomonadota</taxon>
        <taxon>Betaproteobacteria</taxon>
        <taxon>Burkholderiales</taxon>
        <taxon>Comamonadaceae</taxon>
        <taxon>Delftia</taxon>
    </lineage>
</organism>
<evidence type="ECO:0000313" key="2">
    <source>
        <dbReference type="EMBL" id="SDZ54154.1"/>
    </source>
</evidence>
<protein>
    <submittedName>
        <fullName evidence="2">Crotonobetainyl-CoA:carnitine CoA-transferase CaiB</fullName>
    </submittedName>
</protein>
<dbReference type="PANTHER" id="PTHR48207">
    <property type="entry name" value="SUCCINATE--HYDROXYMETHYLGLUTARATE COA-TRANSFERASE"/>
    <property type="match status" value="1"/>
</dbReference>
<dbReference type="RefSeq" id="WP_074923741.1">
    <property type="nucleotide sequence ID" value="NZ_CP141274.1"/>
</dbReference>
<dbReference type="Gene3D" id="3.40.50.10540">
    <property type="entry name" value="Crotonobetainyl-coa:carnitine coa-transferase, domain 1"/>
    <property type="match status" value="1"/>
</dbReference>
<dbReference type="AlphaFoldDB" id="A0A1H3TV92"/>
<dbReference type="Pfam" id="PF02515">
    <property type="entry name" value="CoA_transf_3"/>
    <property type="match status" value="1"/>
</dbReference>
<dbReference type="InterPro" id="IPR050483">
    <property type="entry name" value="CoA-transferase_III_domain"/>
</dbReference>
<proteinExistence type="predicted"/>
<dbReference type="InterPro" id="IPR023606">
    <property type="entry name" value="CoA-Trfase_III_dom_1_sf"/>
</dbReference>
<dbReference type="Proteomes" id="UP000183417">
    <property type="component" value="Unassembled WGS sequence"/>
</dbReference>
<dbReference type="Gene3D" id="3.30.1540.10">
    <property type="entry name" value="formyl-coa transferase, domain 3"/>
    <property type="match status" value="1"/>
</dbReference>
<dbReference type="EMBL" id="FNPE01000033">
    <property type="protein sequence ID" value="SDZ54154.1"/>
    <property type="molecule type" value="Genomic_DNA"/>
</dbReference>
<gene>
    <name evidence="2" type="ORF">SAMN05421547_1337</name>
</gene>
<dbReference type="InterPro" id="IPR044855">
    <property type="entry name" value="CoA-Trfase_III_dom3_sf"/>
</dbReference>
<reference evidence="2 3" key="1">
    <citation type="submission" date="2016-10" db="EMBL/GenBank/DDBJ databases">
        <authorList>
            <person name="de Groot N.N."/>
        </authorList>
    </citation>
    <scope>NUCLEOTIDE SEQUENCE [LARGE SCALE GENOMIC DNA]</scope>
    <source>
        <strain evidence="2 3">LMG 24775</strain>
    </source>
</reference>
<dbReference type="PANTHER" id="PTHR48207:SF3">
    <property type="entry name" value="SUCCINATE--HYDROXYMETHYLGLUTARATE COA-TRANSFERASE"/>
    <property type="match status" value="1"/>
</dbReference>
<evidence type="ECO:0000256" key="1">
    <source>
        <dbReference type="ARBA" id="ARBA00022679"/>
    </source>
</evidence>
<accession>A0A1H3TV92</accession>
<dbReference type="GeneID" id="94692619"/>